<organism evidence="3 4">
    <name type="scientific">Monoraphidium neglectum</name>
    <dbReference type="NCBI Taxonomy" id="145388"/>
    <lineage>
        <taxon>Eukaryota</taxon>
        <taxon>Viridiplantae</taxon>
        <taxon>Chlorophyta</taxon>
        <taxon>core chlorophytes</taxon>
        <taxon>Chlorophyceae</taxon>
        <taxon>CS clade</taxon>
        <taxon>Sphaeropleales</taxon>
        <taxon>Selenastraceae</taxon>
        <taxon>Monoraphidium</taxon>
    </lineage>
</organism>
<evidence type="ECO:0000259" key="2">
    <source>
        <dbReference type="Pfam" id="PF26189"/>
    </source>
</evidence>
<feature type="region of interest" description="Disordered" evidence="1">
    <location>
        <begin position="69"/>
        <end position="90"/>
    </location>
</feature>
<evidence type="ECO:0000313" key="3">
    <source>
        <dbReference type="EMBL" id="KIY93546.1"/>
    </source>
</evidence>
<dbReference type="EMBL" id="KK104687">
    <property type="protein sequence ID" value="KIY93546.1"/>
    <property type="molecule type" value="Genomic_DNA"/>
</dbReference>
<dbReference type="Proteomes" id="UP000054498">
    <property type="component" value="Unassembled WGS sequence"/>
</dbReference>
<name>A0A0D2LV99_9CHLO</name>
<dbReference type="STRING" id="145388.A0A0D2LV99"/>
<gene>
    <name evidence="3" type="ORF">MNEG_14415</name>
</gene>
<dbReference type="GO" id="GO:0005856">
    <property type="term" value="C:cytoskeleton"/>
    <property type="evidence" value="ECO:0007669"/>
    <property type="project" value="InterPro"/>
</dbReference>
<feature type="domain" description="NPHP4 Ig-like" evidence="2">
    <location>
        <begin position="257"/>
        <end position="299"/>
    </location>
</feature>
<dbReference type="InterPro" id="IPR029775">
    <property type="entry name" value="NPHP4"/>
</dbReference>
<feature type="compositionally biased region" description="Gly residues" evidence="1">
    <location>
        <begin position="80"/>
        <end position="90"/>
    </location>
</feature>
<evidence type="ECO:0000256" key="1">
    <source>
        <dbReference type="SAM" id="MobiDB-lite"/>
    </source>
</evidence>
<dbReference type="AlphaFoldDB" id="A0A0D2LV99"/>
<dbReference type="GO" id="GO:0097730">
    <property type="term" value="C:non-motile cilium"/>
    <property type="evidence" value="ECO:0007669"/>
    <property type="project" value="InterPro"/>
</dbReference>
<accession>A0A0D2LV99</accession>
<sequence>MKAKRSPWSQLQRGLVTSLVARLSPGETLLVLCRLANPLGRDAAFSVSITHPEEVQPVETSEELAALEAATGRGRERSGACGGVDGEEGGGGGGAAAARKLLVGDRLLLGAGEAVLVPFKLRLQPTGDPGSDCGGSGDGSGALQRRHVVGVAFTAAGHGFPSAVVEVTVAPRGPAASRSLRFHCAEGELMRAAVPLRTPEPPDGAGGEGAQAAGGGAGGIWAACSDPRVAVSVVPAPSGDAAGAGGGGDGRGTAAQGPSAVVHLKRKCGTAPEVSRFYVWIYRDSLGAQPLEVWQVTVHALRRIDVATSYGLEAAATTAVRLPPPPPAAASGRSEPAPEGGARHAAGTCRPEAFSSRPSEVRVAARPQLDSEPTAFAEGGGGDGSDSGRPAVAGAGGGRLELGVCFRPAAPGRQRVLVSVVDPTGPRQLLAALLVVAEARTPPVTRTIQVDLSRLTAAGRQWEQSVALSNPYGEPRTFLLSSSAPGLVSFAPATRLPLPARASAAVTLVVDARAGAELAGLSLQTGGASSSERTRACITGSKGGVLLVVVVDEERETAEECWRLVFA</sequence>
<dbReference type="OrthoDB" id="545610at2759"/>
<reference evidence="3 4" key="1">
    <citation type="journal article" date="2013" name="BMC Genomics">
        <title>Reconstruction of the lipid metabolism for the microalga Monoraphidium neglectum from its genome sequence reveals characteristics suitable for biofuel production.</title>
        <authorList>
            <person name="Bogen C."/>
            <person name="Al-Dilaimi A."/>
            <person name="Albersmeier A."/>
            <person name="Wichmann J."/>
            <person name="Grundmann M."/>
            <person name="Rupp O."/>
            <person name="Lauersen K.J."/>
            <person name="Blifernez-Klassen O."/>
            <person name="Kalinowski J."/>
            <person name="Goesmann A."/>
            <person name="Mussgnug J.H."/>
            <person name="Kruse O."/>
        </authorList>
    </citation>
    <scope>NUCLEOTIDE SEQUENCE [LARGE SCALE GENOMIC DNA]</scope>
    <source>
        <strain evidence="3 4">SAG 48.87</strain>
    </source>
</reference>
<dbReference type="GO" id="GO:0090090">
    <property type="term" value="P:negative regulation of canonical Wnt signaling pathway"/>
    <property type="evidence" value="ECO:0007669"/>
    <property type="project" value="InterPro"/>
</dbReference>
<dbReference type="PANTHER" id="PTHR31043:SF3">
    <property type="entry name" value="NEPHROCYSTIN-4"/>
    <property type="match status" value="1"/>
</dbReference>
<protein>
    <recommendedName>
        <fullName evidence="2">NPHP4 Ig-like domain-containing protein</fullName>
    </recommendedName>
</protein>
<dbReference type="KEGG" id="mng:MNEG_14415"/>
<evidence type="ECO:0000313" key="4">
    <source>
        <dbReference type="Proteomes" id="UP000054498"/>
    </source>
</evidence>
<dbReference type="GeneID" id="25731975"/>
<feature type="region of interest" description="Disordered" evidence="1">
    <location>
        <begin position="321"/>
        <end position="394"/>
    </location>
</feature>
<proteinExistence type="predicted"/>
<dbReference type="Pfam" id="PF26189">
    <property type="entry name" value="Ig_NPHP4_2nd"/>
    <property type="match status" value="1"/>
</dbReference>
<dbReference type="PANTHER" id="PTHR31043">
    <property type="entry name" value="NEPHROCYSTIN-4"/>
    <property type="match status" value="1"/>
</dbReference>
<feature type="compositionally biased region" description="Low complexity" evidence="1">
    <location>
        <begin position="329"/>
        <end position="339"/>
    </location>
</feature>
<keyword evidence="4" id="KW-1185">Reference proteome</keyword>
<dbReference type="RefSeq" id="XP_013892566.1">
    <property type="nucleotide sequence ID" value="XM_014037112.1"/>
</dbReference>
<dbReference type="InterPro" id="IPR058688">
    <property type="entry name" value="Ig_NPHP4_2nd"/>
</dbReference>